<dbReference type="Proteomes" id="UP000307217">
    <property type="component" value="Unassembled WGS sequence"/>
</dbReference>
<feature type="transmembrane region" description="Helical" evidence="5">
    <location>
        <begin position="124"/>
        <end position="144"/>
    </location>
</feature>
<feature type="transmembrane region" description="Helical" evidence="5">
    <location>
        <begin position="306"/>
        <end position="325"/>
    </location>
</feature>
<feature type="transmembrane region" description="Helical" evidence="5">
    <location>
        <begin position="150"/>
        <end position="171"/>
    </location>
</feature>
<evidence type="ECO:0000313" key="7">
    <source>
        <dbReference type="EMBL" id="TMO75963.1"/>
    </source>
</evidence>
<dbReference type="EMBL" id="PNBW01000033">
    <property type="protein sequence ID" value="TMO75963.1"/>
    <property type="molecule type" value="Genomic_DNA"/>
</dbReference>
<gene>
    <name evidence="6" type="ORF">CWC19_02995</name>
    <name evidence="7" type="ORF">CWC20_06825</name>
</gene>
<keyword evidence="4 5" id="KW-0472">Membrane</keyword>
<proteinExistence type="predicted"/>
<dbReference type="InterPro" id="IPR052556">
    <property type="entry name" value="PolySynth_Transporter"/>
</dbReference>
<organism evidence="6 9">
    <name type="scientific">Pseudoalteromonas aurantia</name>
    <dbReference type="NCBI Taxonomy" id="43654"/>
    <lineage>
        <taxon>Bacteria</taxon>
        <taxon>Pseudomonadati</taxon>
        <taxon>Pseudomonadota</taxon>
        <taxon>Gammaproteobacteria</taxon>
        <taxon>Alteromonadales</taxon>
        <taxon>Pseudoalteromonadaceae</taxon>
        <taxon>Pseudoalteromonas</taxon>
    </lineage>
</organism>
<evidence type="ECO:0000256" key="1">
    <source>
        <dbReference type="ARBA" id="ARBA00004141"/>
    </source>
</evidence>
<dbReference type="PANTHER" id="PTHR43424">
    <property type="entry name" value="LOCUS PUTATIVE PROTEIN 1-RELATED"/>
    <property type="match status" value="1"/>
</dbReference>
<keyword evidence="2 5" id="KW-0812">Transmembrane</keyword>
<feature type="transmembrane region" description="Helical" evidence="5">
    <location>
        <begin position="271"/>
        <end position="294"/>
    </location>
</feature>
<dbReference type="AlphaFoldDB" id="A0A5S3VDY4"/>
<sequence length="415" mass="46895">MISSFIVGVIMARLSGKVIYGEFSYILSIVSLFAPLCIMGLNNITTKYVVKRPSNSHFYVQSILLVRGCGAFISVVVGVAFTHLSDAASQYQQEILLLLAFQLFQFLYVFEFYFLAKNNVLPSLLIRLSSFSLCTIIKLIVIFYDLGLLLLIAAHGLHYALSAFGYSYLYYHQRAHLIKKKTANLKSSVLVFHQGKWLLLAGLAALIYLKIDQIMLGHFYNMEEVAIYSAAVRLSEFWYVFPVLIANAFYPKMLKKHKKNTEDFERFIGKMLSLLFGFALVLSLTTALISGWFVKTIYGEAYSESAQILSIHIFATCFIFQRAFYSKWLISNNLLKHSLYSQGLGASLNIILNLVLIPKFGGIGAAWATVIAYITASYFSLFISKKTRPFAIIMTHAMLTFPSVINSVIMKRLRL</sequence>
<feature type="transmembrane region" description="Helical" evidence="5">
    <location>
        <begin position="64"/>
        <end position="83"/>
    </location>
</feature>
<reference evidence="6 9" key="1">
    <citation type="submission" date="2018-01" db="EMBL/GenBank/DDBJ databases">
        <authorList>
            <person name="Paulsen S."/>
            <person name="Gram L.K."/>
        </authorList>
    </citation>
    <scope>NUCLEOTIDE SEQUENCE [LARGE SCALE GENOMIC DNA]</scope>
    <source>
        <strain evidence="6 9">S3790</strain>
        <strain evidence="7">S3895</strain>
    </source>
</reference>
<comment type="subcellular location">
    <subcellularLocation>
        <location evidence="1">Membrane</location>
        <topology evidence="1">Multi-pass membrane protein</topology>
    </subcellularLocation>
</comment>
<dbReference type="PANTHER" id="PTHR43424:SF1">
    <property type="entry name" value="LOCUS PUTATIVE PROTEIN 1-RELATED"/>
    <property type="match status" value="1"/>
</dbReference>
<dbReference type="InterPro" id="IPR002797">
    <property type="entry name" value="Polysacc_synth"/>
</dbReference>
<keyword evidence="3 5" id="KW-1133">Transmembrane helix</keyword>
<feature type="transmembrane region" description="Helical" evidence="5">
    <location>
        <begin position="337"/>
        <end position="357"/>
    </location>
</feature>
<evidence type="ECO:0000256" key="3">
    <source>
        <dbReference type="ARBA" id="ARBA00022989"/>
    </source>
</evidence>
<dbReference type="Proteomes" id="UP000307164">
    <property type="component" value="Unassembled WGS sequence"/>
</dbReference>
<reference evidence="6" key="3">
    <citation type="submission" date="2019-09" db="EMBL/GenBank/DDBJ databases">
        <title>Co-occurence of chitin degradation, pigmentation and bioactivity in marine Pseudoalteromonas.</title>
        <authorList>
            <person name="Sonnenschein E.C."/>
            <person name="Bech P.K."/>
        </authorList>
    </citation>
    <scope>NUCLEOTIDE SEQUENCE</scope>
    <source>
        <strain evidence="6">S3790</strain>
    </source>
</reference>
<evidence type="ECO:0000313" key="6">
    <source>
        <dbReference type="EMBL" id="TMO69975.1"/>
    </source>
</evidence>
<feature type="transmembrane region" description="Helical" evidence="5">
    <location>
        <begin position="95"/>
        <end position="115"/>
    </location>
</feature>
<evidence type="ECO:0000256" key="2">
    <source>
        <dbReference type="ARBA" id="ARBA00022692"/>
    </source>
</evidence>
<comment type="caution">
    <text evidence="6">The sequence shown here is derived from an EMBL/GenBank/DDBJ whole genome shotgun (WGS) entry which is preliminary data.</text>
</comment>
<evidence type="ECO:0000313" key="9">
    <source>
        <dbReference type="Proteomes" id="UP000307217"/>
    </source>
</evidence>
<evidence type="ECO:0000256" key="4">
    <source>
        <dbReference type="ARBA" id="ARBA00023136"/>
    </source>
</evidence>
<dbReference type="Pfam" id="PF01943">
    <property type="entry name" value="Polysacc_synt"/>
    <property type="match status" value="1"/>
</dbReference>
<feature type="transmembrane region" description="Helical" evidence="5">
    <location>
        <begin position="363"/>
        <end position="383"/>
    </location>
</feature>
<feature type="transmembrane region" description="Helical" evidence="5">
    <location>
        <begin position="226"/>
        <end position="250"/>
    </location>
</feature>
<feature type="transmembrane region" description="Helical" evidence="5">
    <location>
        <begin position="23"/>
        <end position="44"/>
    </location>
</feature>
<evidence type="ECO:0000256" key="5">
    <source>
        <dbReference type="SAM" id="Phobius"/>
    </source>
</evidence>
<name>A0A5S3VDY4_9GAMM</name>
<feature type="transmembrane region" description="Helical" evidence="5">
    <location>
        <begin position="197"/>
        <end position="220"/>
    </location>
</feature>
<keyword evidence="8" id="KW-1185">Reference proteome</keyword>
<reference evidence="8 9" key="2">
    <citation type="submission" date="2019-06" db="EMBL/GenBank/DDBJ databases">
        <title>Co-occurence of chitin degradation, pigmentation and bioactivity in marine Pseudoalteromonas.</title>
        <authorList>
            <person name="Sonnenschein E.C."/>
            <person name="Bech P.K."/>
        </authorList>
    </citation>
    <scope>NUCLEOTIDE SEQUENCE [LARGE SCALE GENOMIC DNA]</scope>
    <source>
        <strain evidence="9">S3790</strain>
        <strain evidence="7 8">S3895</strain>
    </source>
</reference>
<dbReference type="OrthoDB" id="103403at2"/>
<evidence type="ECO:0000313" key="8">
    <source>
        <dbReference type="Proteomes" id="UP000307164"/>
    </source>
</evidence>
<dbReference type="GO" id="GO:0016020">
    <property type="term" value="C:membrane"/>
    <property type="evidence" value="ECO:0007669"/>
    <property type="project" value="UniProtKB-SubCell"/>
</dbReference>
<protein>
    <submittedName>
        <fullName evidence="6">Uncharacterized protein</fullName>
    </submittedName>
</protein>
<dbReference type="EMBL" id="PNBX01000008">
    <property type="protein sequence ID" value="TMO69975.1"/>
    <property type="molecule type" value="Genomic_DNA"/>
</dbReference>
<dbReference type="CDD" id="cd13128">
    <property type="entry name" value="MATE_Wzx_like"/>
    <property type="match status" value="1"/>
</dbReference>
<accession>A0A5S3VDY4</accession>
<feature type="transmembrane region" description="Helical" evidence="5">
    <location>
        <begin position="390"/>
        <end position="409"/>
    </location>
</feature>